<sequence length="73" mass="8520">MKIISQIHQAVTCSQKDIISSLQHTDWANMSIKTTEIRDTRTLLIPEKFIVKRLFFKKLEMSPHIKDLEGSLH</sequence>
<evidence type="ECO:0000313" key="1">
    <source>
        <dbReference type="EMBL" id="JAD95045.1"/>
    </source>
</evidence>
<reference evidence="1" key="1">
    <citation type="submission" date="2014-09" db="EMBL/GenBank/DDBJ databases">
        <authorList>
            <person name="Magalhaes I.L.F."/>
            <person name="Oliveira U."/>
            <person name="Santos F.R."/>
            <person name="Vidigal T.H.D.A."/>
            <person name="Brescovit A.D."/>
            <person name="Santos A.J."/>
        </authorList>
    </citation>
    <scope>NUCLEOTIDE SEQUENCE</scope>
    <source>
        <tissue evidence="1">Shoot tissue taken approximately 20 cm above the soil surface</tissue>
    </source>
</reference>
<organism evidence="1">
    <name type="scientific">Arundo donax</name>
    <name type="common">Giant reed</name>
    <name type="synonym">Donax arundinaceus</name>
    <dbReference type="NCBI Taxonomy" id="35708"/>
    <lineage>
        <taxon>Eukaryota</taxon>
        <taxon>Viridiplantae</taxon>
        <taxon>Streptophyta</taxon>
        <taxon>Embryophyta</taxon>
        <taxon>Tracheophyta</taxon>
        <taxon>Spermatophyta</taxon>
        <taxon>Magnoliopsida</taxon>
        <taxon>Liliopsida</taxon>
        <taxon>Poales</taxon>
        <taxon>Poaceae</taxon>
        <taxon>PACMAD clade</taxon>
        <taxon>Arundinoideae</taxon>
        <taxon>Arundineae</taxon>
        <taxon>Arundo</taxon>
    </lineage>
</organism>
<dbReference type="EMBL" id="GBRH01202850">
    <property type="protein sequence ID" value="JAD95045.1"/>
    <property type="molecule type" value="Transcribed_RNA"/>
</dbReference>
<dbReference type="AlphaFoldDB" id="A0A0A9EAT8"/>
<proteinExistence type="predicted"/>
<reference evidence="1" key="2">
    <citation type="journal article" date="2015" name="Data Brief">
        <title>Shoot transcriptome of the giant reed, Arundo donax.</title>
        <authorList>
            <person name="Barrero R.A."/>
            <person name="Guerrero F.D."/>
            <person name="Moolhuijzen P."/>
            <person name="Goolsby J.A."/>
            <person name="Tidwell J."/>
            <person name="Bellgard S.E."/>
            <person name="Bellgard M.I."/>
        </authorList>
    </citation>
    <scope>NUCLEOTIDE SEQUENCE</scope>
    <source>
        <tissue evidence="1">Shoot tissue taken approximately 20 cm above the soil surface</tissue>
    </source>
</reference>
<protein>
    <submittedName>
        <fullName evidence="1">Uncharacterized protein</fullName>
    </submittedName>
</protein>
<accession>A0A0A9EAT8</accession>
<name>A0A0A9EAT8_ARUDO</name>